<evidence type="ECO:0000256" key="12">
    <source>
        <dbReference type="SAM" id="MobiDB-lite"/>
    </source>
</evidence>
<evidence type="ECO:0000256" key="1">
    <source>
        <dbReference type="ARBA" id="ARBA00004193"/>
    </source>
</evidence>
<evidence type="ECO:0000259" key="13">
    <source>
        <dbReference type="PROSITE" id="PS50011"/>
    </source>
</evidence>
<evidence type="ECO:0000256" key="8">
    <source>
        <dbReference type="ARBA" id="ARBA00023136"/>
    </source>
</evidence>
<evidence type="ECO:0000256" key="2">
    <source>
        <dbReference type="ARBA" id="ARBA00022475"/>
    </source>
</evidence>
<evidence type="ECO:0000256" key="9">
    <source>
        <dbReference type="ARBA" id="ARBA00023288"/>
    </source>
</evidence>
<keyword evidence="8" id="KW-0472">Membrane</keyword>
<name>A0A5N6R0L1_9ROSI</name>
<dbReference type="PROSITE" id="PS00108">
    <property type="entry name" value="PROTEIN_KINASE_ST"/>
    <property type="match status" value="1"/>
</dbReference>
<comment type="similarity">
    <text evidence="11">Belongs to the protein kinase superfamily.</text>
</comment>
<evidence type="ECO:0000256" key="11">
    <source>
        <dbReference type="RuleBase" id="RU000304"/>
    </source>
</evidence>
<dbReference type="Proteomes" id="UP000327013">
    <property type="component" value="Chromosome 3"/>
</dbReference>
<protein>
    <recommendedName>
        <fullName evidence="13">Protein kinase domain-containing protein</fullName>
    </recommendedName>
</protein>
<sequence length="443" mass="50024">MKVDCRGGVGQKPTSPKTIPPTVLCIVGDGRPTVGTWPIFGPEKISKSFQERTWTLSSTILKEKHGRSERHGLPVLRERNSFISSNTKREKRGKDESHGYPIAPRWPLMGASRKDELLHAYKLNFFCYRDLKAATRKFSRKNFIGQGGFGDVYKGYINYCTMSAAKPGGPFAIANELKFLGRLNHPNIVKLIGYCSEGEHRILVYEYVTLGSLEAHLLKEDDTELNWSRRIKIAVGVARGLDYLHRRGRPIIHRDVKASNVLLDVDFKAKLSDFGLAKYGPEGDQSHVSSSRILGTRGYFAPEYVWTGHLTLKTDIYSFGVVLLEIFSGYGAIRKHSDGAEGNLARWAEPYLSNKLDMHSVIDKRLEKNFPREGVQEFAEIILRCPSSDPKERPTMSEVVADLQGLQQHYVEMGNQKKSRSSICTPCPPSSENFHRRKGRRIL</sequence>
<dbReference type="Gene3D" id="1.10.510.10">
    <property type="entry name" value="Transferase(Phosphotransferase) domain 1"/>
    <property type="match status" value="1"/>
</dbReference>
<dbReference type="PROSITE" id="PS00107">
    <property type="entry name" value="PROTEIN_KINASE_ATP"/>
    <property type="match status" value="1"/>
</dbReference>
<dbReference type="PROSITE" id="PS50011">
    <property type="entry name" value="PROTEIN_KINASE_DOM"/>
    <property type="match status" value="1"/>
</dbReference>
<evidence type="ECO:0000256" key="10">
    <source>
        <dbReference type="PROSITE-ProRule" id="PRU10141"/>
    </source>
</evidence>
<keyword evidence="7 10" id="KW-0067">ATP-binding</keyword>
<keyword evidence="4" id="KW-0808">Transferase</keyword>
<dbReference type="InterPro" id="IPR000719">
    <property type="entry name" value="Prot_kinase_dom"/>
</dbReference>
<keyword evidence="6" id="KW-0418">Kinase</keyword>
<evidence type="ECO:0000313" key="15">
    <source>
        <dbReference type="Proteomes" id="UP000327013"/>
    </source>
</evidence>
<keyword evidence="3 11" id="KW-0723">Serine/threonine-protein kinase</keyword>
<keyword evidence="5 10" id="KW-0547">Nucleotide-binding</keyword>
<dbReference type="OrthoDB" id="4062651at2759"/>
<dbReference type="FunFam" id="1.10.510.10:FF:000095">
    <property type="entry name" value="protein STRUBBELIG-RECEPTOR FAMILY 8"/>
    <property type="match status" value="1"/>
</dbReference>
<proteinExistence type="inferred from homology"/>
<dbReference type="SMART" id="SM00220">
    <property type="entry name" value="S_TKc"/>
    <property type="match status" value="1"/>
</dbReference>
<evidence type="ECO:0000256" key="6">
    <source>
        <dbReference type="ARBA" id="ARBA00022777"/>
    </source>
</evidence>
<evidence type="ECO:0000256" key="3">
    <source>
        <dbReference type="ARBA" id="ARBA00022527"/>
    </source>
</evidence>
<accession>A0A5N6R0L1</accession>
<dbReference type="AlphaFoldDB" id="A0A5N6R0L1"/>
<dbReference type="PANTHER" id="PTHR47985:SF44">
    <property type="entry name" value="SERINE_THREONINE-PROTEIN KINASE PBS1"/>
    <property type="match status" value="1"/>
</dbReference>
<dbReference type="InterPro" id="IPR001245">
    <property type="entry name" value="Ser-Thr/Tyr_kinase_cat_dom"/>
</dbReference>
<evidence type="ECO:0000256" key="4">
    <source>
        <dbReference type="ARBA" id="ARBA00022679"/>
    </source>
</evidence>
<dbReference type="Gene3D" id="3.30.200.20">
    <property type="entry name" value="Phosphorylase Kinase, domain 1"/>
    <property type="match status" value="1"/>
</dbReference>
<comment type="subcellular location">
    <subcellularLocation>
        <location evidence="1">Cell membrane</location>
        <topology evidence="1">Lipid-anchor</topology>
    </subcellularLocation>
</comment>
<keyword evidence="2" id="KW-1003">Cell membrane</keyword>
<dbReference type="EMBL" id="CM017323">
    <property type="protein sequence ID" value="KAE8023296.1"/>
    <property type="molecule type" value="Genomic_DNA"/>
</dbReference>
<dbReference type="GO" id="GO:0004674">
    <property type="term" value="F:protein serine/threonine kinase activity"/>
    <property type="evidence" value="ECO:0007669"/>
    <property type="project" value="UniProtKB-KW"/>
</dbReference>
<gene>
    <name evidence="14" type="ORF">FH972_009011</name>
</gene>
<organism evidence="14 15">
    <name type="scientific">Carpinus fangiana</name>
    <dbReference type="NCBI Taxonomy" id="176857"/>
    <lineage>
        <taxon>Eukaryota</taxon>
        <taxon>Viridiplantae</taxon>
        <taxon>Streptophyta</taxon>
        <taxon>Embryophyta</taxon>
        <taxon>Tracheophyta</taxon>
        <taxon>Spermatophyta</taxon>
        <taxon>Magnoliopsida</taxon>
        <taxon>eudicotyledons</taxon>
        <taxon>Gunneridae</taxon>
        <taxon>Pentapetalae</taxon>
        <taxon>rosids</taxon>
        <taxon>fabids</taxon>
        <taxon>Fagales</taxon>
        <taxon>Betulaceae</taxon>
        <taxon>Carpinus</taxon>
    </lineage>
</organism>
<reference evidence="14 15" key="1">
    <citation type="submission" date="2019-06" db="EMBL/GenBank/DDBJ databases">
        <title>A chromosomal-level reference genome of Carpinus fangiana (Coryloideae, Betulaceae).</title>
        <authorList>
            <person name="Yang X."/>
            <person name="Wang Z."/>
            <person name="Zhang L."/>
            <person name="Hao G."/>
            <person name="Liu J."/>
            <person name="Yang Y."/>
        </authorList>
    </citation>
    <scope>NUCLEOTIDE SEQUENCE [LARGE SCALE GENOMIC DNA]</scope>
    <source>
        <strain evidence="14">Cfa_2016G</strain>
        <tissue evidence="14">Leaf</tissue>
    </source>
</reference>
<dbReference type="SUPFAM" id="SSF56112">
    <property type="entry name" value="Protein kinase-like (PK-like)"/>
    <property type="match status" value="1"/>
</dbReference>
<dbReference type="InterPro" id="IPR017441">
    <property type="entry name" value="Protein_kinase_ATP_BS"/>
</dbReference>
<evidence type="ECO:0000256" key="5">
    <source>
        <dbReference type="ARBA" id="ARBA00022741"/>
    </source>
</evidence>
<feature type="region of interest" description="Disordered" evidence="12">
    <location>
        <begin position="417"/>
        <end position="443"/>
    </location>
</feature>
<feature type="domain" description="Protein kinase" evidence="13">
    <location>
        <begin position="138"/>
        <end position="411"/>
    </location>
</feature>
<dbReference type="PANTHER" id="PTHR47985">
    <property type="entry name" value="OS07G0668900 PROTEIN"/>
    <property type="match status" value="1"/>
</dbReference>
<dbReference type="GO" id="GO:0005886">
    <property type="term" value="C:plasma membrane"/>
    <property type="evidence" value="ECO:0007669"/>
    <property type="project" value="UniProtKB-SubCell"/>
</dbReference>
<dbReference type="InterPro" id="IPR011009">
    <property type="entry name" value="Kinase-like_dom_sf"/>
</dbReference>
<dbReference type="GO" id="GO:0005524">
    <property type="term" value="F:ATP binding"/>
    <property type="evidence" value="ECO:0007669"/>
    <property type="project" value="UniProtKB-UniRule"/>
</dbReference>
<dbReference type="Pfam" id="PF07714">
    <property type="entry name" value="PK_Tyr_Ser-Thr"/>
    <property type="match status" value="1"/>
</dbReference>
<evidence type="ECO:0000313" key="14">
    <source>
        <dbReference type="EMBL" id="KAE8023296.1"/>
    </source>
</evidence>
<dbReference type="InterPro" id="IPR008271">
    <property type="entry name" value="Ser/Thr_kinase_AS"/>
</dbReference>
<keyword evidence="9" id="KW-0449">Lipoprotein</keyword>
<evidence type="ECO:0000256" key="7">
    <source>
        <dbReference type="ARBA" id="ARBA00022840"/>
    </source>
</evidence>
<feature type="binding site" evidence="10">
    <location>
        <position position="166"/>
    </location>
    <ligand>
        <name>ATP</name>
        <dbReference type="ChEBI" id="CHEBI:30616"/>
    </ligand>
</feature>
<keyword evidence="15" id="KW-1185">Reference proteome</keyword>